<name>A0AAV4QVV5_CAEEX</name>
<feature type="domain" description="CUB" evidence="4">
    <location>
        <begin position="38"/>
        <end position="144"/>
    </location>
</feature>
<dbReference type="AlphaFoldDB" id="A0AAV4QVV5"/>
<accession>A0AAV4QVV5</accession>
<dbReference type="SUPFAM" id="SSF49854">
    <property type="entry name" value="Spermadhesin, CUB domain"/>
    <property type="match status" value="1"/>
</dbReference>
<evidence type="ECO:0000256" key="3">
    <source>
        <dbReference type="SAM" id="SignalP"/>
    </source>
</evidence>
<dbReference type="Pfam" id="PF00431">
    <property type="entry name" value="CUB"/>
    <property type="match status" value="1"/>
</dbReference>
<dbReference type="InterPro" id="IPR000859">
    <property type="entry name" value="CUB_dom"/>
</dbReference>
<sequence>MRSCLSVLWLFAVYLFTTRIVQSYDDEDYKKDPNYIYCYRPYEFDVRVNRTGHIYSPKYFEGGYPPEIGCSWHISFPENYALITDFYKFHRESKFTVKDMDIQISTRCSDDKLTFLGEDESKIITVLCGSEPLPRPVYSLKGDK</sequence>
<keyword evidence="6" id="KW-1185">Reference proteome</keyword>
<evidence type="ECO:0000313" key="5">
    <source>
        <dbReference type="EMBL" id="GIY12414.1"/>
    </source>
</evidence>
<dbReference type="InterPro" id="IPR035914">
    <property type="entry name" value="Sperma_CUB_dom_sf"/>
</dbReference>
<dbReference type="PROSITE" id="PS01180">
    <property type="entry name" value="CUB"/>
    <property type="match status" value="1"/>
</dbReference>
<proteinExistence type="predicted"/>
<evidence type="ECO:0000256" key="2">
    <source>
        <dbReference type="PROSITE-ProRule" id="PRU00059"/>
    </source>
</evidence>
<organism evidence="5 6">
    <name type="scientific">Caerostris extrusa</name>
    <name type="common">Bark spider</name>
    <name type="synonym">Caerostris bankana</name>
    <dbReference type="NCBI Taxonomy" id="172846"/>
    <lineage>
        <taxon>Eukaryota</taxon>
        <taxon>Metazoa</taxon>
        <taxon>Ecdysozoa</taxon>
        <taxon>Arthropoda</taxon>
        <taxon>Chelicerata</taxon>
        <taxon>Arachnida</taxon>
        <taxon>Araneae</taxon>
        <taxon>Araneomorphae</taxon>
        <taxon>Entelegynae</taxon>
        <taxon>Araneoidea</taxon>
        <taxon>Araneidae</taxon>
        <taxon>Caerostris</taxon>
    </lineage>
</organism>
<dbReference type="Gene3D" id="2.60.120.290">
    <property type="entry name" value="Spermadhesin, CUB domain"/>
    <property type="match status" value="1"/>
</dbReference>
<reference evidence="5 6" key="1">
    <citation type="submission" date="2021-06" db="EMBL/GenBank/DDBJ databases">
        <title>Caerostris extrusa draft genome.</title>
        <authorList>
            <person name="Kono N."/>
            <person name="Arakawa K."/>
        </authorList>
    </citation>
    <scope>NUCLEOTIDE SEQUENCE [LARGE SCALE GENOMIC DNA]</scope>
</reference>
<dbReference type="Proteomes" id="UP001054945">
    <property type="component" value="Unassembled WGS sequence"/>
</dbReference>
<keyword evidence="1" id="KW-1015">Disulfide bond</keyword>
<comment type="caution">
    <text evidence="2">Lacks conserved residue(s) required for the propagation of feature annotation.</text>
</comment>
<evidence type="ECO:0000313" key="6">
    <source>
        <dbReference type="Proteomes" id="UP001054945"/>
    </source>
</evidence>
<feature type="signal peptide" evidence="3">
    <location>
        <begin position="1"/>
        <end position="23"/>
    </location>
</feature>
<evidence type="ECO:0000259" key="4">
    <source>
        <dbReference type="PROSITE" id="PS01180"/>
    </source>
</evidence>
<dbReference type="EMBL" id="BPLR01006787">
    <property type="protein sequence ID" value="GIY12414.1"/>
    <property type="molecule type" value="Genomic_DNA"/>
</dbReference>
<comment type="caution">
    <text evidence="5">The sequence shown here is derived from an EMBL/GenBank/DDBJ whole genome shotgun (WGS) entry which is preliminary data.</text>
</comment>
<protein>
    <submittedName>
        <fullName evidence="5">Ovochymase-1</fullName>
    </submittedName>
</protein>
<feature type="chain" id="PRO_5043394252" evidence="3">
    <location>
        <begin position="24"/>
        <end position="144"/>
    </location>
</feature>
<keyword evidence="3" id="KW-0732">Signal</keyword>
<evidence type="ECO:0000256" key="1">
    <source>
        <dbReference type="ARBA" id="ARBA00023157"/>
    </source>
</evidence>
<gene>
    <name evidence="5" type="primary">OVCH1_4</name>
    <name evidence="5" type="ORF">CEXT_386071</name>
</gene>